<comment type="caution">
    <text evidence="2">The sequence shown here is derived from an EMBL/GenBank/DDBJ whole genome shotgun (WGS) entry which is preliminary data.</text>
</comment>
<keyword evidence="3" id="KW-1185">Reference proteome</keyword>
<name>A0A0R1HG55_9LACO</name>
<keyword evidence="1" id="KW-0472">Membrane</keyword>
<proteinExistence type="predicted"/>
<reference evidence="2 3" key="1">
    <citation type="journal article" date="2015" name="Genome Announc.">
        <title>Expanding the biotechnology potential of lactobacilli through comparative genomics of 213 strains and associated genera.</title>
        <authorList>
            <person name="Sun Z."/>
            <person name="Harris H.M."/>
            <person name="McCann A."/>
            <person name="Guo C."/>
            <person name="Argimon S."/>
            <person name="Zhang W."/>
            <person name="Yang X."/>
            <person name="Jeffery I.B."/>
            <person name="Cooney J.C."/>
            <person name="Kagawa T.F."/>
            <person name="Liu W."/>
            <person name="Song Y."/>
            <person name="Salvetti E."/>
            <person name="Wrobel A."/>
            <person name="Rasinkangas P."/>
            <person name="Parkhill J."/>
            <person name="Rea M.C."/>
            <person name="O'Sullivan O."/>
            <person name="Ritari J."/>
            <person name="Douillard F.P."/>
            <person name="Paul Ross R."/>
            <person name="Yang R."/>
            <person name="Briner A.E."/>
            <person name="Felis G.E."/>
            <person name="de Vos W.M."/>
            <person name="Barrangou R."/>
            <person name="Klaenhammer T.R."/>
            <person name="Caufield P.W."/>
            <person name="Cui Y."/>
            <person name="Zhang H."/>
            <person name="O'Toole P.W."/>
        </authorList>
    </citation>
    <scope>NUCLEOTIDE SEQUENCE [LARGE SCALE GENOMIC DNA]</scope>
    <source>
        <strain evidence="2 3">DSM 15638</strain>
    </source>
</reference>
<dbReference type="PATRIC" id="fig|1423719.4.peg.530"/>
<gene>
    <name evidence="2" type="ORF">FC66_GL000523</name>
</gene>
<keyword evidence="1" id="KW-0812">Transmembrane</keyword>
<dbReference type="AlphaFoldDB" id="A0A0R1HG55"/>
<evidence type="ECO:0000256" key="1">
    <source>
        <dbReference type="SAM" id="Phobius"/>
    </source>
</evidence>
<evidence type="ECO:0000313" key="2">
    <source>
        <dbReference type="EMBL" id="KRK45120.1"/>
    </source>
</evidence>
<protein>
    <submittedName>
        <fullName evidence="2">Ribonucleases G and E</fullName>
    </submittedName>
</protein>
<evidence type="ECO:0000313" key="3">
    <source>
        <dbReference type="Proteomes" id="UP000051450"/>
    </source>
</evidence>
<feature type="transmembrane region" description="Helical" evidence="1">
    <location>
        <begin position="34"/>
        <end position="54"/>
    </location>
</feature>
<dbReference type="EMBL" id="AZDI01000015">
    <property type="protein sequence ID" value="KRK45120.1"/>
    <property type="molecule type" value="Genomic_DNA"/>
</dbReference>
<sequence length="118" mass="13547">MMEENGNVVPQEVKGWNWGAFMYNWIWGIANKTYLPLLVLIPIFNIVWIFIIGFKGNEWAWQKGDYKDVETFKAVQKTWNIAGIVSFILSIAGILLYFFFIAAIIAGLANSSYSSYSY</sequence>
<dbReference type="Proteomes" id="UP000051450">
    <property type="component" value="Unassembled WGS sequence"/>
</dbReference>
<organism evidence="2 3">
    <name type="scientific">Dellaglioa algida DSM 15638</name>
    <dbReference type="NCBI Taxonomy" id="1423719"/>
    <lineage>
        <taxon>Bacteria</taxon>
        <taxon>Bacillati</taxon>
        <taxon>Bacillota</taxon>
        <taxon>Bacilli</taxon>
        <taxon>Lactobacillales</taxon>
        <taxon>Lactobacillaceae</taxon>
        <taxon>Dellaglioa</taxon>
    </lineage>
</organism>
<accession>A0A0R1HG55</accession>
<feature type="transmembrane region" description="Helical" evidence="1">
    <location>
        <begin position="81"/>
        <end position="109"/>
    </location>
</feature>
<keyword evidence="1" id="KW-1133">Transmembrane helix</keyword>
<dbReference type="STRING" id="1423719.FC66_GL000523"/>